<evidence type="ECO:0000256" key="1">
    <source>
        <dbReference type="SAM" id="MobiDB-lite"/>
    </source>
</evidence>
<organism evidence="2 3">
    <name type="scientific">Luteolibacter luteus</name>
    <dbReference type="NCBI Taxonomy" id="2728835"/>
    <lineage>
        <taxon>Bacteria</taxon>
        <taxon>Pseudomonadati</taxon>
        <taxon>Verrucomicrobiota</taxon>
        <taxon>Verrucomicrobiia</taxon>
        <taxon>Verrucomicrobiales</taxon>
        <taxon>Verrucomicrobiaceae</taxon>
        <taxon>Luteolibacter</taxon>
    </lineage>
</organism>
<keyword evidence="3" id="KW-1185">Reference proteome</keyword>
<reference evidence="2 3" key="1">
    <citation type="submission" date="2020-04" db="EMBL/GenBank/DDBJ databases">
        <title>Luteolibacter sp. G-1-1-1 isolated from soil.</title>
        <authorList>
            <person name="Dahal R.H."/>
        </authorList>
    </citation>
    <scope>NUCLEOTIDE SEQUENCE [LARGE SCALE GENOMIC DNA]</scope>
    <source>
        <strain evidence="2 3">G-1-1-1</strain>
    </source>
</reference>
<proteinExistence type="predicted"/>
<gene>
    <name evidence="2" type="ORF">HHL09_12960</name>
</gene>
<dbReference type="Proteomes" id="UP000501812">
    <property type="component" value="Chromosome"/>
</dbReference>
<evidence type="ECO:0000313" key="2">
    <source>
        <dbReference type="EMBL" id="QJE96655.1"/>
    </source>
</evidence>
<sequence>MSRVTGAGINPSGNSTLAAPRASATKQPKAGAFPFGLIRYRNVGGHDGMRLDRRHFMGVLREAKMIAA</sequence>
<accession>A0A858RIW0</accession>
<dbReference type="EMBL" id="CP051774">
    <property type="protein sequence ID" value="QJE96655.1"/>
    <property type="molecule type" value="Genomic_DNA"/>
</dbReference>
<dbReference type="RefSeq" id="WP_169455056.1">
    <property type="nucleotide sequence ID" value="NZ_CP051774.1"/>
</dbReference>
<feature type="region of interest" description="Disordered" evidence="1">
    <location>
        <begin position="1"/>
        <end position="28"/>
    </location>
</feature>
<protein>
    <submittedName>
        <fullName evidence="2">Uncharacterized protein</fullName>
    </submittedName>
</protein>
<dbReference type="KEGG" id="luo:HHL09_12960"/>
<name>A0A858RIW0_9BACT</name>
<dbReference type="AlphaFoldDB" id="A0A858RIW0"/>
<evidence type="ECO:0000313" key="3">
    <source>
        <dbReference type="Proteomes" id="UP000501812"/>
    </source>
</evidence>